<feature type="region of interest" description="Disordered" evidence="8">
    <location>
        <begin position="404"/>
        <end position="548"/>
    </location>
</feature>
<dbReference type="PANTHER" id="PTHR47959:SF10">
    <property type="entry name" value="ATP-DEPENDENT RNA HELICASE RHLB"/>
    <property type="match status" value="1"/>
</dbReference>
<gene>
    <name evidence="12" type="ORF">AZI86_04165</name>
</gene>
<dbReference type="InterPro" id="IPR014001">
    <property type="entry name" value="Helicase_ATP-bd"/>
</dbReference>
<proteinExistence type="inferred from homology"/>
<feature type="compositionally biased region" description="Gly residues" evidence="8">
    <location>
        <begin position="477"/>
        <end position="486"/>
    </location>
</feature>
<feature type="domain" description="Helicase ATP-binding" evidence="9">
    <location>
        <begin position="32"/>
        <end position="225"/>
    </location>
</feature>
<dbReference type="InterPro" id="IPR044742">
    <property type="entry name" value="DEAD/DEAH_RhlB"/>
</dbReference>
<evidence type="ECO:0000313" key="12">
    <source>
        <dbReference type="EMBL" id="KYG66261.1"/>
    </source>
</evidence>
<evidence type="ECO:0000256" key="6">
    <source>
        <dbReference type="PROSITE-ProRule" id="PRU00552"/>
    </source>
</evidence>
<dbReference type="PROSITE" id="PS51194">
    <property type="entry name" value="HELICASE_CTER"/>
    <property type="match status" value="1"/>
</dbReference>
<accession>A0A150WP33</accession>
<feature type="compositionally biased region" description="Basic residues" evidence="8">
    <location>
        <begin position="529"/>
        <end position="538"/>
    </location>
</feature>
<dbReference type="PROSITE" id="PS51195">
    <property type="entry name" value="Q_MOTIF"/>
    <property type="match status" value="1"/>
</dbReference>
<dbReference type="PROSITE" id="PS00039">
    <property type="entry name" value="DEAD_ATP_HELICASE"/>
    <property type="match status" value="1"/>
</dbReference>
<protein>
    <submittedName>
        <fullName evidence="12">ATP-dependent RNA helicase</fullName>
    </submittedName>
</protein>
<evidence type="ECO:0000256" key="3">
    <source>
        <dbReference type="ARBA" id="ARBA00022806"/>
    </source>
</evidence>
<keyword evidence="2 7" id="KW-0378">Hydrolase</keyword>
<dbReference type="EMBL" id="LUKE01000001">
    <property type="protein sequence ID" value="KYG66261.1"/>
    <property type="molecule type" value="Genomic_DNA"/>
</dbReference>
<keyword evidence="13" id="KW-1185">Reference proteome</keyword>
<evidence type="ECO:0000256" key="1">
    <source>
        <dbReference type="ARBA" id="ARBA00022741"/>
    </source>
</evidence>
<dbReference type="InterPro" id="IPR000629">
    <property type="entry name" value="RNA-helicase_DEAD-box_CS"/>
</dbReference>
<dbReference type="PROSITE" id="PS51192">
    <property type="entry name" value="HELICASE_ATP_BIND_1"/>
    <property type="match status" value="1"/>
</dbReference>
<feature type="compositionally biased region" description="Basic and acidic residues" evidence="8">
    <location>
        <begin position="404"/>
        <end position="473"/>
    </location>
</feature>
<evidence type="ECO:0000256" key="2">
    <source>
        <dbReference type="ARBA" id="ARBA00022801"/>
    </source>
</evidence>
<dbReference type="GO" id="GO:0005829">
    <property type="term" value="C:cytosol"/>
    <property type="evidence" value="ECO:0007669"/>
    <property type="project" value="TreeGrafter"/>
</dbReference>
<dbReference type="SUPFAM" id="SSF52540">
    <property type="entry name" value="P-loop containing nucleoside triphosphate hydrolases"/>
    <property type="match status" value="1"/>
</dbReference>
<dbReference type="GO" id="GO:0005524">
    <property type="term" value="F:ATP binding"/>
    <property type="evidence" value="ECO:0007669"/>
    <property type="project" value="UniProtKB-KW"/>
</dbReference>
<keyword evidence="1 7" id="KW-0547">Nucleotide-binding</keyword>
<dbReference type="CDD" id="cd18787">
    <property type="entry name" value="SF2_C_DEAD"/>
    <property type="match status" value="1"/>
</dbReference>
<dbReference type="Pfam" id="PF00271">
    <property type="entry name" value="Helicase_C"/>
    <property type="match status" value="1"/>
</dbReference>
<name>A0A150WP33_BDEBC</name>
<sequence>MKFTELNLEPSLLSAIQKLNYEECTPIQQQALPPVLEGKDVAGLAQTGTGKTAAFVIPLMERILRARPVAGDISEEQKTAIEKRAFKDWKPQNFVLILVPTRELAEQVQDNVLKYGLDSGLRGFAIYGGTGYDKQKEALKNGVEFIVATPGRLIDLYKEHLVDLKQVRAIVFDEADRMFDMGFKDDMKYILQRVPRERQLLVFSATLNFDVMNTVYQFGSEPVEINISRDQTRAENVTDEIFHVGSDEKPQHLLSLLKKHNPKQAIIFTNFKMSVERIAKFLVDNGVPAMAISSLLTQAQRNRVIEQFKAENDMNILVATDVAARGLDIKGVDLVINYELPMDSESYVHRIGRTGRAGTTGHAYSLVGDKDIESLARIEDYLKHKINVGYLENDQLIKDFKPMSYRDEGHYPKSVDRARGPREGGRGGDRGPRGGGRGGDRDNRRPGGGRPDRGPRPERSGERSGERGERDQQRAQGGQGGQGGPQGSRPPRRDGQHQGKKFEGGKGRDGQQRRHDNKRPDNRNPQHAKGPRHQHGKKPAPAAVAQKGLGQKISGFFKRLFS</sequence>
<dbReference type="OrthoDB" id="5291130at2"/>
<dbReference type="CDD" id="cd00268">
    <property type="entry name" value="DEADc"/>
    <property type="match status" value="1"/>
</dbReference>
<evidence type="ECO:0000259" key="10">
    <source>
        <dbReference type="PROSITE" id="PS51194"/>
    </source>
</evidence>
<evidence type="ECO:0000256" key="5">
    <source>
        <dbReference type="ARBA" id="ARBA00038437"/>
    </source>
</evidence>
<organism evidence="12 13">
    <name type="scientific">Bdellovibrio bacteriovorus</name>
    <dbReference type="NCBI Taxonomy" id="959"/>
    <lineage>
        <taxon>Bacteria</taxon>
        <taxon>Pseudomonadati</taxon>
        <taxon>Bdellovibrionota</taxon>
        <taxon>Bdellovibrionia</taxon>
        <taxon>Bdellovibrionales</taxon>
        <taxon>Pseudobdellovibrionaceae</taxon>
        <taxon>Bdellovibrio</taxon>
    </lineage>
</organism>
<dbReference type="InterPro" id="IPR011545">
    <property type="entry name" value="DEAD/DEAH_box_helicase_dom"/>
</dbReference>
<evidence type="ECO:0000256" key="4">
    <source>
        <dbReference type="ARBA" id="ARBA00022840"/>
    </source>
</evidence>
<feature type="compositionally biased region" description="Basic and acidic residues" evidence="8">
    <location>
        <begin position="491"/>
        <end position="524"/>
    </location>
</feature>
<dbReference type="SMART" id="SM00487">
    <property type="entry name" value="DEXDc"/>
    <property type="match status" value="1"/>
</dbReference>
<evidence type="ECO:0000256" key="7">
    <source>
        <dbReference type="RuleBase" id="RU000492"/>
    </source>
</evidence>
<feature type="domain" description="DEAD-box RNA helicase Q" evidence="11">
    <location>
        <begin position="1"/>
        <end position="29"/>
    </location>
</feature>
<dbReference type="InterPro" id="IPR027417">
    <property type="entry name" value="P-loop_NTPase"/>
</dbReference>
<comment type="caution">
    <text evidence="12">The sequence shown here is derived from an EMBL/GenBank/DDBJ whole genome shotgun (WGS) entry which is preliminary data.</text>
</comment>
<dbReference type="SMART" id="SM00490">
    <property type="entry name" value="HELICc"/>
    <property type="match status" value="1"/>
</dbReference>
<evidence type="ECO:0000259" key="11">
    <source>
        <dbReference type="PROSITE" id="PS51195"/>
    </source>
</evidence>
<dbReference type="InterPro" id="IPR001650">
    <property type="entry name" value="Helicase_C-like"/>
</dbReference>
<evidence type="ECO:0000256" key="8">
    <source>
        <dbReference type="SAM" id="MobiDB-lite"/>
    </source>
</evidence>
<dbReference type="AlphaFoldDB" id="A0A150WP33"/>
<feature type="domain" description="Helicase C-terminal" evidence="10">
    <location>
        <begin position="249"/>
        <end position="397"/>
    </location>
</feature>
<comment type="similarity">
    <text evidence="5 7">Belongs to the DEAD box helicase family.</text>
</comment>
<dbReference type="Proteomes" id="UP000075320">
    <property type="component" value="Unassembled WGS sequence"/>
</dbReference>
<keyword evidence="4 7" id="KW-0067">ATP-binding</keyword>
<dbReference type="Pfam" id="PF00270">
    <property type="entry name" value="DEAD"/>
    <property type="match status" value="1"/>
</dbReference>
<dbReference type="Gene3D" id="3.40.50.300">
    <property type="entry name" value="P-loop containing nucleotide triphosphate hydrolases"/>
    <property type="match status" value="2"/>
</dbReference>
<evidence type="ECO:0000259" key="9">
    <source>
        <dbReference type="PROSITE" id="PS51192"/>
    </source>
</evidence>
<reference evidence="12 13" key="1">
    <citation type="submission" date="2016-03" db="EMBL/GenBank/DDBJ databases">
        <authorList>
            <person name="Ploux O."/>
        </authorList>
    </citation>
    <scope>NUCLEOTIDE SEQUENCE [LARGE SCALE GENOMIC DNA]</scope>
    <source>
        <strain evidence="12 13">R0</strain>
    </source>
</reference>
<dbReference type="GO" id="GO:0003724">
    <property type="term" value="F:RNA helicase activity"/>
    <property type="evidence" value="ECO:0007669"/>
    <property type="project" value="InterPro"/>
</dbReference>
<dbReference type="RefSeq" id="WP_061833827.1">
    <property type="nucleotide sequence ID" value="NZ_LUKE01000001.1"/>
</dbReference>
<dbReference type="GO" id="GO:0016787">
    <property type="term" value="F:hydrolase activity"/>
    <property type="evidence" value="ECO:0007669"/>
    <property type="project" value="UniProtKB-KW"/>
</dbReference>
<feature type="short sequence motif" description="Q motif" evidence="6">
    <location>
        <begin position="1"/>
        <end position="29"/>
    </location>
</feature>
<dbReference type="InterPro" id="IPR014014">
    <property type="entry name" value="RNA_helicase_DEAD_Q_motif"/>
</dbReference>
<dbReference type="GO" id="GO:0003676">
    <property type="term" value="F:nucleic acid binding"/>
    <property type="evidence" value="ECO:0007669"/>
    <property type="project" value="InterPro"/>
</dbReference>
<keyword evidence="3 7" id="KW-0347">Helicase</keyword>
<dbReference type="PANTHER" id="PTHR47959">
    <property type="entry name" value="ATP-DEPENDENT RNA HELICASE RHLE-RELATED"/>
    <property type="match status" value="1"/>
</dbReference>
<dbReference type="InterPro" id="IPR050079">
    <property type="entry name" value="DEAD_box_RNA_helicase"/>
</dbReference>
<evidence type="ECO:0000313" key="13">
    <source>
        <dbReference type="Proteomes" id="UP000075320"/>
    </source>
</evidence>